<dbReference type="Gene3D" id="3.40.50.1820">
    <property type="entry name" value="alpha/beta hydrolase"/>
    <property type="match status" value="1"/>
</dbReference>
<name>H3GEH8_PHYRM</name>
<dbReference type="Proteomes" id="UP000005238">
    <property type="component" value="Unassembled WGS sequence"/>
</dbReference>
<dbReference type="SUPFAM" id="SSF53474">
    <property type="entry name" value="alpha/beta-Hydrolases"/>
    <property type="match status" value="1"/>
</dbReference>
<evidence type="ECO:0000256" key="1">
    <source>
        <dbReference type="ARBA" id="ARBA00008645"/>
    </source>
</evidence>
<dbReference type="InterPro" id="IPR029058">
    <property type="entry name" value="AB_hydrolase_fold"/>
</dbReference>
<reference evidence="2" key="2">
    <citation type="submission" date="2015-06" db="UniProtKB">
        <authorList>
            <consortium name="EnsemblProtists"/>
        </authorList>
    </citation>
    <scope>IDENTIFICATION</scope>
    <source>
        <strain evidence="2">Pr102</strain>
    </source>
</reference>
<dbReference type="VEuPathDB" id="FungiDB:KRP22_3803"/>
<keyword evidence="3" id="KW-1185">Reference proteome</keyword>
<evidence type="ECO:0000313" key="2">
    <source>
        <dbReference type="EnsemblProtists" id="Phyra74062"/>
    </source>
</evidence>
<dbReference type="PANTHER" id="PTHR43039">
    <property type="entry name" value="ESTERASE-RELATED"/>
    <property type="match status" value="1"/>
</dbReference>
<evidence type="ECO:0008006" key="4">
    <source>
        <dbReference type="Google" id="ProtNLM"/>
    </source>
</evidence>
<dbReference type="eggNOG" id="ENOG502RY8R">
    <property type="taxonomic scope" value="Eukaryota"/>
</dbReference>
<dbReference type="HOGENOM" id="CLU_017880_2_0_1"/>
<dbReference type="VEuPathDB" id="FungiDB:KRP23_3276"/>
<sequence>MYTAPLCYPGICETPDSVNSTVDVFVKRLPALQGDPETTPSVWLLQGGPGFTPALLDLPMVNLYVELNASVNVYTMDYRGTGRGTMLTCKTAKNSSSATEIAQFPECAQELQETYGDLAAFSTTSAAMDLVTFISDHGNDFSTTVYGVGYGTVWVERVIHLDPPEVTGYVLDGVTTASGASPDKIFNASSADTDFGEVSDALLALCVEDSVCSSRFKKKGIQASIQHLFSKLDKNPKSTCSELIKTTKSDMDEDPPSFALRYVLGTLVIGTGTRTLIPPVVYRLLRCAPKDVDVLSFLISMVNDGLDTEQDALMSGVLDAFITFSEMWESPASPVLTLKAEFEQTTASARATYAQIPQYCASSKEKSPTCDKLKVGNYEGNGIIYERDEYWNKAAKIPDQASVLLMGSKMDPMAPSKYGEYLLEVLDGDNKELITFDYTMQGSLVDSNSFDVMCGMTVLSSYVKGRGDLKKLNKACVDDMPALNWTIPIEIQYFFLGTDDAYDGAFDASLSDSVAAVDER</sequence>
<dbReference type="InParanoid" id="H3GEH8"/>
<evidence type="ECO:0000313" key="3">
    <source>
        <dbReference type="Proteomes" id="UP000005238"/>
    </source>
</evidence>
<dbReference type="EMBL" id="DS566003">
    <property type="status" value="NOT_ANNOTATED_CDS"/>
    <property type="molecule type" value="Genomic_DNA"/>
</dbReference>
<dbReference type="OMA" id="TIRAECA"/>
<dbReference type="AlphaFoldDB" id="H3GEH8"/>
<organism evidence="2 3">
    <name type="scientific">Phytophthora ramorum</name>
    <name type="common">Sudden oak death agent</name>
    <dbReference type="NCBI Taxonomy" id="164328"/>
    <lineage>
        <taxon>Eukaryota</taxon>
        <taxon>Sar</taxon>
        <taxon>Stramenopiles</taxon>
        <taxon>Oomycota</taxon>
        <taxon>Peronosporomycetes</taxon>
        <taxon>Peronosporales</taxon>
        <taxon>Peronosporaceae</taxon>
        <taxon>Phytophthora</taxon>
    </lineage>
</organism>
<protein>
    <recommendedName>
        <fullName evidence="4">AB hydrolase-1 domain-containing protein</fullName>
    </recommendedName>
</protein>
<dbReference type="EnsemblProtists" id="Phyra74062">
    <property type="protein sequence ID" value="Phyra74062"/>
    <property type="gene ID" value="Phyra74062"/>
</dbReference>
<dbReference type="STRING" id="164328.H3GEH8"/>
<reference evidence="3" key="1">
    <citation type="journal article" date="2006" name="Science">
        <title>Phytophthora genome sequences uncover evolutionary origins and mechanisms of pathogenesis.</title>
        <authorList>
            <person name="Tyler B.M."/>
            <person name="Tripathy S."/>
            <person name="Zhang X."/>
            <person name="Dehal P."/>
            <person name="Jiang R.H."/>
            <person name="Aerts A."/>
            <person name="Arredondo F.D."/>
            <person name="Baxter L."/>
            <person name="Bensasson D."/>
            <person name="Beynon J.L."/>
            <person name="Chapman J."/>
            <person name="Damasceno C.M."/>
            <person name="Dorrance A.E."/>
            <person name="Dou D."/>
            <person name="Dickerman A.W."/>
            <person name="Dubchak I.L."/>
            <person name="Garbelotto M."/>
            <person name="Gijzen M."/>
            <person name="Gordon S.G."/>
            <person name="Govers F."/>
            <person name="Grunwald N.J."/>
            <person name="Huang W."/>
            <person name="Ivors K.L."/>
            <person name="Jones R.W."/>
            <person name="Kamoun S."/>
            <person name="Krampis K."/>
            <person name="Lamour K.H."/>
            <person name="Lee M.K."/>
            <person name="McDonald W.H."/>
            <person name="Medina M."/>
            <person name="Meijer H.J."/>
            <person name="Nordberg E.K."/>
            <person name="Maclean D.J."/>
            <person name="Ospina-Giraldo M.D."/>
            <person name="Morris P.F."/>
            <person name="Phuntumart V."/>
            <person name="Putnam N.H."/>
            <person name="Rash S."/>
            <person name="Rose J.K."/>
            <person name="Sakihama Y."/>
            <person name="Salamov A.A."/>
            <person name="Savidor A."/>
            <person name="Scheuring C.F."/>
            <person name="Smith B.M."/>
            <person name="Sobral B.W."/>
            <person name="Terry A."/>
            <person name="Torto-Alalibo T.A."/>
            <person name="Win J."/>
            <person name="Xu Z."/>
            <person name="Zhang H."/>
            <person name="Grigoriev I.V."/>
            <person name="Rokhsar D.S."/>
            <person name="Boore J.L."/>
        </authorList>
    </citation>
    <scope>NUCLEOTIDE SEQUENCE [LARGE SCALE GENOMIC DNA]</scope>
    <source>
        <strain evidence="3">Pr102</strain>
    </source>
</reference>
<proteinExistence type="inferred from homology"/>
<comment type="similarity">
    <text evidence="1">Belongs to the AB hydrolase superfamily.</text>
</comment>
<accession>H3GEH8</accession>